<proteinExistence type="inferred from homology"/>
<accession>A0A8J2PUT3</accession>
<dbReference type="PANTHER" id="PTHR10476">
    <property type="entry name" value="CHARGED MULTIVESICULAR BODY PROTEIN"/>
    <property type="match status" value="1"/>
</dbReference>
<protein>
    <recommendedName>
        <fullName evidence="5">SNF7 family protein</fullName>
    </recommendedName>
</protein>
<dbReference type="EMBL" id="CAJVCH010571659">
    <property type="protein sequence ID" value="CAG7838185.1"/>
    <property type="molecule type" value="Genomic_DNA"/>
</dbReference>
<dbReference type="AlphaFoldDB" id="A0A8J2PUT3"/>
<sequence>MASASKKLLVSWLFGRRTTVKDMLRKNQRALNRAIWDIDRERTRLENQEKKIIFDLKKVAKENQMDTVRILAKDLVRTRRFAQRLMLMRANLQAVLMKIRTVQSQHAISEAMLEVTIGLRSMNRQFRLPQIQRILQEFEKQSVIMGAKEETMTESIEENVCESEEDIESDTIVARILDELGLQLKDQLSELPEAKGHIRCAVKIPVPTKSQNGTDHSIDADLQARLDNLRRDDTDLGLPNVPGNKPKKR</sequence>
<evidence type="ECO:0000313" key="3">
    <source>
        <dbReference type="EMBL" id="CAG7838185.1"/>
    </source>
</evidence>
<keyword evidence="4" id="KW-1185">Reference proteome</keyword>
<comment type="caution">
    <text evidence="3">The sequence shown here is derived from an EMBL/GenBank/DDBJ whole genome shotgun (WGS) entry which is preliminary data.</text>
</comment>
<dbReference type="Proteomes" id="UP000708208">
    <property type="component" value="Unassembled WGS sequence"/>
</dbReference>
<feature type="region of interest" description="Disordered" evidence="2">
    <location>
        <begin position="229"/>
        <end position="249"/>
    </location>
</feature>
<dbReference type="InterPro" id="IPR005024">
    <property type="entry name" value="Snf7_fam"/>
</dbReference>
<dbReference type="OrthoDB" id="10252926at2759"/>
<evidence type="ECO:0008006" key="5">
    <source>
        <dbReference type="Google" id="ProtNLM"/>
    </source>
</evidence>
<organism evidence="3 4">
    <name type="scientific">Allacma fusca</name>
    <dbReference type="NCBI Taxonomy" id="39272"/>
    <lineage>
        <taxon>Eukaryota</taxon>
        <taxon>Metazoa</taxon>
        <taxon>Ecdysozoa</taxon>
        <taxon>Arthropoda</taxon>
        <taxon>Hexapoda</taxon>
        <taxon>Collembola</taxon>
        <taxon>Symphypleona</taxon>
        <taxon>Sminthuridae</taxon>
        <taxon>Allacma</taxon>
    </lineage>
</organism>
<evidence type="ECO:0000256" key="1">
    <source>
        <dbReference type="ARBA" id="ARBA00006190"/>
    </source>
</evidence>
<evidence type="ECO:0000313" key="4">
    <source>
        <dbReference type="Proteomes" id="UP000708208"/>
    </source>
</evidence>
<comment type="similarity">
    <text evidence="1">Belongs to the SNF7 family.</text>
</comment>
<dbReference type="Pfam" id="PF03357">
    <property type="entry name" value="Snf7"/>
    <property type="match status" value="1"/>
</dbReference>
<evidence type="ECO:0000256" key="2">
    <source>
        <dbReference type="SAM" id="MobiDB-lite"/>
    </source>
</evidence>
<name>A0A8J2PUT3_9HEXA</name>
<gene>
    <name evidence="3" type="ORF">AFUS01_LOCUS47178</name>
</gene>
<dbReference type="GO" id="GO:0007034">
    <property type="term" value="P:vacuolar transport"/>
    <property type="evidence" value="ECO:0007669"/>
    <property type="project" value="InterPro"/>
</dbReference>
<reference evidence="3" key="1">
    <citation type="submission" date="2021-06" db="EMBL/GenBank/DDBJ databases">
        <authorList>
            <person name="Hodson N. C."/>
            <person name="Mongue J. A."/>
            <person name="Jaron S. K."/>
        </authorList>
    </citation>
    <scope>NUCLEOTIDE SEQUENCE</scope>
</reference>